<evidence type="ECO:0000313" key="1">
    <source>
        <dbReference type="EMBL" id="UWP85262.1"/>
    </source>
</evidence>
<reference evidence="1" key="2">
    <citation type="submission" date="2022-09" db="EMBL/GenBank/DDBJ databases">
        <title>Biosynthetic gene clusters of Dactylosporangioum fulvum.</title>
        <authorList>
            <person name="Caradec T."/>
        </authorList>
    </citation>
    <scope>NUCLEOTIDE SEQUENCE</scope>
    <source>
        <strain evidence="1">NRRL B-16292</strain>
    </source>
</reference>
<sequence length="51" mass="5462">MHAARHLAWLRTHDEVVAAALAGLPVLWHALERYVPASAGALSVPARRPVG</sequence>
<reference evidence="1" key="1">
    <citation type="submission" date="2021-04" db="EMBL/GenBank/DDBJ databases">
        <authorList>
            <person name="Hartkoorn R.C."/>
            <person name="Beaudoing E."/>
            <person name="Hot D."/>
        </authorList>
    </citation>
    <scope>NUCLEOTIDE SEQUENCE</scope>
    <source>
        <strain evidence="1">NRRL B-16292</strain>
    </source>
</reference>
<gene>
    <name evidence="1" type="ORF">Dfulv_13925</name>
</gene>
<dbReference type="EMBL" id="CP073720">
    <property type="protein sequence ID" value="UWP85262.1"/>
    <property type="molecule type" value="Genomic_DNA"/>
</dbReference>
<keyword evidence="2" id="KW-1185">Reference proteome</keyword>
<dbReference type="Proteomes" id="UP001059617">
    <property type="component" value="Chromosome"/>
</dbReference>
<evidence type="ECO:0000313" key="2">
    <source>
        <dbReference type="Proteomes" id="UP001059617"/>
    </source>
</evidence>
<name>A0ABY5W5V0_9ACTN</name>
<organism evidence="1 2">
    <name type="scientific">Dactylosporangium fulvum</name>
    <dbReference type="NCBI Taxonomy" id="53359"/>
    <lineage>
        <taxon>Bacteria</taxon>
        <taxon>Bacillati</taxon>
        <taxon>Actinomycetota</taxon>
        <taxon>Actinomycetes</taxon>
        <taxon>Micromonosporales</taxon>
        <taxon>Micromonosporaceae</taxon>
        <taxon>Dactylosporangium</taxon>
    </lineage>
</organism>
<protein>
    <submittedName>
        <fullName evidence="1">Uncharacterized protein</fullName>
    </submittedName>
</protein>
<proteinExistence type="predicted"/>
<accession>A0ABY5W5V0</accession>
<dbReference type="RefSeq" id="WP_259863349.1">
    <property type="nucleotide sequence ID" value="NZ_BAAAST010000006.1"/>
</dbReference>